<dbReference type="EMBL" id="LANU01000002">
    <property type="protein sequence ID" value="KJV65762.1"/>
    <property type="molecule type" value="Genomic_DNA"/>
</dbReference>
<evidence type="ECO:0000256" key="11">
    <source>
        <dbReference type="ARBA" id="ARBA00022840"/>
    </source>
</evidence>
<accession>A0A0F3NDH1</accession>
<dbReference type="PROSITE" id="PS00111">
    <property type="entry name" value="PGLYCERATE_KINASE"/>
    <property type="match status" value="1"/>
</dbReference>
<keyword evidence="10 13" id="KW-0418">Kinase</keyword>
<keyword evidence="8 13" id="KW-0808">Transferase</keyword>
<dbReference type="GO" id="GO:0043531">
    <property type="term" value="F:ADP binding"/>
    <property type="evidence" value="ECO:0007669"/>
    <property type="project" value="TreeGrafter"/>
</dbReference>
<evidence type="ECO:0000313" key="18">
    <source>
        <dbReference type="Proteomes" id="UP000033546"/>
    </source>
</evidence>
<dbReference type="SUPFAM" id="SSF53748">
    <property type="entry name" value="Phosphoglycerate kinase"/>
    <property type="match status" value="1"/>
</dbReference>
<proteinExistence type="inferred from homology"/>
<dbReference type="PATRIC" id="fig|1359167.3.peg.694"/>
<comment type="subunit">
    <text evidence="4 13">Monomer.</text>
</comment>
<feature type="binding site" evidence="13 15">
    <location>
        <begin position="360"/>
        <end position="363"/>
    </location>
    <ligand>
        <name>ATP</name>
        <dbReference type="ChEBI" id="CHEBI:30616"/>
    </ligand>
</feature>
<dbReference type="InterPro" id="IPR001576">
    <property type="entry name" value="Phosphoglycerate_kinase"/>
</dbReference>
<organism evidence="17 18">
    <name type="scientific">Ehrlichia cf. muris str. EmCRT</name>
    <dbReference type="NCBI Taxonomy" id="1359167"/>
    <lineage>
        <taxon>Bacteria</taxon>
        <taxon>Pseudomonadati</taxon>
        <taxon>Pseudomonadota</taxon>
        <taxon>Alphaproteobacteria</taxon>
        <taxon>Rickettsiales</taxon>
        <taxon>Anaplasmataceae</taxon>
        <taxon>Ehrlichia</taxon>
    </lineage>
</organism>
<evidence type="ECO:0000256" key="6">
    <source>
        <dbReference type="ARBA" id="ARBA00016471"/>
    </source>
</evidence>
<dbReference type="Proteomes" id="UP000033546">
    <property type="component" value="Unassembled WGS sequence"/>
</dbReference>
<dbReference type="PIRSF" id="PIRSF000724">
    <property type="entry name" value="Pgk"/>
    <property type="match status" value="1"/>
</dbReference>
<comment type="pathway">
    <text evidence="2 13">Carbohydrate degradation; glycolysis; pyruvate from D-glyceraldehyde 3-phosphate: step 2/5.</text>
</comment>
<evidence type="ECO:0000256" key="14">
    <source>
        <dbReference type="PIRSR" id="PIRSR000724-1"/>
    </source>
</evidence>
<reference evidence="17 18" key="1">
    <citation type="submission" date="2015-02" db="EMBL/GenBank/DDBJ databases">
        <title>Genome Sequencing of Rickettsiales.</title>
        <authorList>
            <person name="Daugherty S.C."/>
            <person name="Su Q."/>
            <person name="Abolude K."/>
            <person name="Beier-Sexton M."/>
            <person name="Carlyon J.A."/>
            <person name="Carter R."/>
            <person name="Day N.P."/>
            <person name="Dumler S.J."/>
            <person name="Dyachenko V."/>
            <person name="Godinez A."/>
            <person name="Kurtti T.J."/>
            <person name="Lichay M."/>
            <person name="Mullins K.E."/>
            <person name="Ott S."/>
            <person name="Pappas-Brown V."/>
            <person name="Paris D.H."/>
            <person name="Patel P."/>
            <person name="Richards A.L."/>
            <person name="Sadzewicz L."/>
            <person name="Sears K."/>
            <person name="Seidman D."/>
            <person name="Sengamalay N."/>
            <person name="Stenos J."/>
            <person name="Tallon L.J."/>
            <person name="Vincent G."/>
            <person name="Fraser C.M."/>
            <person name="Munderloh U."/>
            <person name="Dunning-Hotopp J.C."/>
        </authorList>
    </citation>
    <scope>NUCLEOTIDE SEQUENCE [LARGE SCALE GENOMIC DNA]</scope>
    <source>
        <strain evidence="17 18">EmCRT</strain>
    </source>
</reference>
<dbReference type="HAMAP" id="MF_00145">
    <property type="entry name" value="Phosphoglyc_kinase"/>
    <property type="match status" value="1"/>
</dbReference>
<dbReference type="InterPro" id="IPR015911">
    <property type="entry name" value="Phosphoglycerate_kinase_CS"/>
</dbReference>
<dbReference type="AlphaFoldDB" id="A0A0F3NDH1"/>
<dbReference type="RefSeq" id="WP_082058917.1">
    <property type="nucleotide sequence ID" value="NZ_LANU01000002.1"/>
</dbReference>
<comment type="subcellular location">
    <subcellularLocation>
        <location evidence="13">Cytoplasm</location>
    </subcellularLocation>
</comment>
<feature type="binding site" evidence="13">
    <location>
        <position position="126"/>
    </location>
    <ligand>
        <name>substrate</name>
    </ligand>
</feature>
<feature type="binding site" evidence="13">
    <location>
        <position position="45"/>
    </location>
    <ligand>
        <name>substrate</name>
    </ligand>
</feature>
<evidence type="ECO:0000256" key="1">
    <source>
        <dbReference type="ARBA" id="ARBA00000642"/>
    </source>
</evidence>
<dbReference type="EC" id="2.7.2.3" evidence="5 13"/>
<comment type="caution">
    <text evidence="13">Lacks conserved residue(s) required for the propagation of feature annotation.</text>
</comment>
<feature type="binding site" evidence="14">
    <location>
        <position position="126"/>
    </location>
    <ligand>
        <name>(2R)-3-phosphoglycerate</name>
        <dbReference type="ChEBI" id="CHEBI:58272"/>
    </ligand>
</feature>
<comment type="catalytic activity">
    <reaction evidence="1 13 16">
        <text>(2R)-3-phosphoglycerate + ATP = (2R)-3-phospho-glyceroyl phosphate + ADP</text>
        <dbReference type="Rhea" id="RHEA:14801"/>
        <dbReference type="ChEBI" id="CHEBI:30616"/>
        <dbReference type="ChEBI" id="CHEBI:57604"/>
        <dbReference type="ChEBI" id="CHEBI:58272"/>
        <dbReference type="ChEBI" id="CHEBI:456216"/>
        <dbReference type="EC" id="2.7.2.3"/>
    </reaction>
</comment>
<keyword evidence="12 13" id="KW-0324">Glycolysis</keyword>
<evidence type="ECO:0000256" key="5">
    <source>
        <dbReference type="ARBA" id="ARBA00013061"/>
    </source>
</evidence>
<dbReference type="GO" id="GO:0005829">
    <property type="term" value="C:cytosol"/>
    <property type="evidence" value="ECO:0007669"/>
    <property type="project" value="TreeGrafter"/>
</dbReference>
<dbReference type="FunFam" id="3.40.50.1260:FF:000006">
    <property type="entry name" value="Phosphoglycerate kinase"/>
    <property type="match status" value="1"/>
</dbReference>
<evidence type="ECO:0000256" key="16">
    <source>
        <dbReference type="RuleBase" id="RU000532"/>
    </source>
</evidence>
<dbReference type="PANTHER" id="PTHR11406">
    <property type="entry name" value="PHOSPHOGLYCERATE KINASE"/>
    <property type="match status" value="1"/>
</dbReference>
<feature type="binding site" evidence="14">
    <location>
        <position position="45"/>
    </location>
    <ligand>
        <name>(2R)-3-phosphoglycerate</name>
        <dbReference type="ChEBI" id="CHEBI:58272"/>
    </ligand>
</feature>
<feature type="binding site" evidence="13 15">
    <location>
        <position position="330"/>
    </location>
    <ligand>
        <name>ATP</name>
        <dbReference type="ChEBI" id="CHEBI:30616"/>
    </ligand>
</feature>
<dbReference type="GO" id="GO:0005524">
    <property type="term" value="F:ATP binding"/>
    <property type="evidence" value="ECO:0007669"/>
    <property type="project" value="UniProtKB-KW"/>
</dbReference>
<feature type="binding site" evidence="13 14">
    <location>
        <begin position="30"/>
        <end position="32"/>
    </location>
    <ligand>
        <name>substrate</name>
    </ligand>
</feature>
<dbReference type="GO" id="GO:0006094">
    <property type="term" value="P:gluconeogenesis"/>
    <property type="evidence" value="ECO:0007669"/>
    <property type="project" value="TreeGrafter"/>
</dbReference>
<keyword evidence="7 13" id="KW-0963">Cytoplasm</keyword>
<dbReference type="GO" id="GO:0004618">
    <property type="term" value="F:phosphoglycerate kinase activity"/>
    <property type="evidence" value="ECO:0007669"/>
    <property type="project" value="UniProtKB-UniRule"/>
</dbReference>
<evidence type="ECO:0000256" key="15">
    <source>
        <dbReference type="PIRSR" id="PIRSR000724-2"/>
    </source>
</evidence>
<comment type="caution">
    <text evidence="17">The sequence shown here is derived from an EMBL/GenBank/DDBJ whole genome shotgun (WGS) entry which is preliminary data.</text>
</comment>
<evidence type="ECO:0000256" key="8">
    <source>
        <dbReference type="ARBA" id="ARBA00022679"/>
    </source>
</evidence>
<evidence type="ECO:0000256" key="4">
    <source>
        <dbReference type="ARBA" id="ARBA00011245"/>
    </source>
</evidence>
<keyword evidence="11 13" id="KW-0067">ATP-binding</keyword>
<evidence type="ECO:0000256" key="13">
    <source>
        <dbReference type="HAMAP-Rule" id="MF_00145"/>
    </source>
</evidence>
<dbReference type="InterPro" id="IPR036043">
    <property type="entry name" value="Phosphoglycerate_kinase_sf"/>
</dbReference>
<dbReference type="GO" id="GO:0006096">
    <property type="term" value="P:glycolytic process"/>
    <property type="evidence" value="ECO:0007669"/>
    <property type="project" value="UniProtKB-UniRule"/>
</dbReference>
<protein>
    <recommendedName>
        <fullName evidence="6 13">Phosphoglycerate kinase</fullName>
        <ecNumber evidence="5 13">2.7.2.3</ecNumber>
    </recommendedName>
</protein>
<dbReference type="PRINTS" id="PR00477">
    <property type="entry name" value="PHGLYCKINASE"/>
</dbReference>
<dbReference type="UniPathway" id="UPA00109">
    <property type="reaction ID" value="UER00185"/>
</dbReference>
<feature type="binding site" evidence="14">
    <location>
        <position position="159"/>
    </location>
    <ligand>
        <name>(2R)-3-phosphoglycerate</name>
        <dbReference type="ChEBI" id="CHEBI:58272"/>
    </ligand>
</feature>
<name>A0A0F3NDH1_9RICK</name>
<evidence type="ECO:0000256" key="10">
    <source>
        <dbReference type="ARBA" id="ARBA00022777"/>
    </source>
</evidence>
<evidence type="ECO:0000256" key="9">
    <source>
        <dbReference type="ARBA" id="ARBA00022741"/>
    </source>
</evidence>
<keyword evidence="9 13" id="KW-0547">Nucleotide-binding</keyword>
<feature type="binding site" evidence="13 15">
    <location>
        <position position="209"/>
    </location>
    <ligand>
        <name>ATP</name>
        <dbReference type="ChEBI" id="CHEBI:30616"/>
    </ligand>
</feature>
<evidence type="ECO:0000256" key="12">
    <source>
        <dbReference type="ARBA" id="ARBA00023152"/>
    </source>
</evidence>
<evidence type="ECO:0000256" key="2">
    <source>
        <dbReference type="ARBA" id="ARBA00004838"/>
    </source>
</evidence>
<comment type="similarity">
    <text evidence="3 13 16">Belongs to the phosphoglycerate kinase family.</text>
</comment>
<gene>
    <name evidence="13" type="primary">pgk</name>
    <name evidence="17" type="ORF">EMUCRT_0719</name>
</gene>
<dbReference type="FunFam" id="3.40.50.1260:FF:000031">
    <property type="entry name" value="Phosphoglycerate kinase 1"/>
    <property type="match status" value="1"/>
</dbReference>
<evidence type="ECO:0000313" key="17">
    <source>
        <dbReference type="EMBL" id="KJV65762.1"/>
    </source>
</evidence>
<evidence type="ECO:0000256" key="3">
    <source>
        <dbReference type="ARBA" id="ARBA00008982"/>
    </source>
</evidence>
<feature type="binding site" evidence="13 14">
    <location>
        <begin position="68"/>
        <end position="71"/>
    </location>
    <ligand>
        <name>substrate</name>
    </ligand>
</feature>
<dbReference type="Gene3D" id="3.40.50.1260">
    <property type="entry name" value="Phosphoglycerate kinase, N-terminal domain"/>
    <property type="match status" value="2"/>
</dbReference>
<feature type="binding site" evidence="13">
    <location>
        <position position="159"/>
    </location>
    <ligand>
        <name>substrate</name>
    </ligand>
</feature>
<sequence>MLKSHDFTFCNMKKIQDFSCSGKTVLLRADLNVPVDNGVVLDDTRIVRLTTTIKYLLSNNAKIIIMSHYGRPKSYDKEFSLKFLVEYLNKIFATNVIFIDGVVGDYVERIIQSAPSGAVLLLENLRFYVEEEKNDLNFAKQLALLADIYVNDAFSCLHRKHSSIDAITRVIPSFIGFNFQEEMKYLNCVVSNSEKPVAVIVGGSKISTKIHMLKNLIRKVDFLIVGGAIANNFLLSQGLKIGKSLYEELEKDLVTEITDLAKRYECKIIVPVDYVVAKNSIYGKSMIKDNDTLEPDDVILDIGPQTTNIIAATVNKCRTVLWNGPCGMFEKESFSKGTFSVANLLSRLTKVGKLKSIVGGGDSICAIKLSGLSNEDFTYVSTGGGALLHFLSIA</sequence>
<dbReference type="InterPro" id="IPR015824">
    <property type="entry name" value="Phosphoglycerate_kinase_N"/>
</dbReference>
<dbReference type="PANTHER" id="PTHR11406:SF23">
    <property type="entry name" value="PHOSPHOGLYCERATE KINASE 1, CHLOROPLASTIC-RELATED"/>
    <property type="match status" value="1"/>
</dbReference>
<evidence type="ECO:0000256" key="7">
    <source>
        <dbReference type="ARBA" id="ARBA00022490"/>
    </source>
</evidence>
<dbReference type="Pfam" id="PF00162">
    <property type="entry name" value="PGK"/>
    <property type="match status" value="1"/>
</dbReference>